<proteinExistence type="predicted"/>
<feature type="compositionally biased region" description="Low complexity" evidence="1">
    <location>
        <begin position="354"/>
        <end position="374"/>
    </location>
</feature>
<evidence type="ECO:0000256" key="2">
    <source>
        <dbReference type="SAM" id="Phobius"/>
    </source>
</evidence>
<feature type="compositionally biased region" description="Polar residues" evidence="1">
    <location>
        <begin position="428"/>
        <end position="453"/>
    </location>
</feature>
<accession>A0A559J1X2</accession>
<dbReference type="CDD" id="cd06577">
    <property type="entry name" value="PASTA_pknB"/>
    <property type="match status" value="1"/>
</dbReference>
<dbReference type="SMART" id="SM00740">
    <property type="entry name" value="PASTA"/>
    <property type="match status" value="1"/>
</dbReference>
<dbReference type="EMBL" id="VNJK01000001">
    <property type="protein sequence ID" value="TVX93882.1"/>
    <property type="molecule type" value="Genomic_DNA"/>
</dbReference>
<dbReference type="Proteomes" id="UP000318102">
    <property type="component" value="Unassembled WGS sequence"/>
</dbReference>
<feature type="domain" description="PASTA" evidence="3">
    <location>
        <begin position="492"/>
        <end position="558"/>
    </location>
</feature>
<feature type="compositionally biased region" description="Polar residues" evidence="1">
    <location>
        <begin position="375"/>
        <end position="385"/>
    </location>
</feature>
<evidence type="ECO:0000256" key="1">
    <source>
        <dbReference type="SAM" id="MobiDB-lite"/>
    </source>
</evidence>
<feature type="region of interest" description="Disordered" evidence="1">
    <location>
        <begin position="248"/>
        <end position="318"/>
    </location>
</feature>
<keyword evidence="2" id="KW-0472">Membrane</keyword>
<feature type="compositionally biased region" description="Low complexity" evidence="1">
    <location>
        <begin position="386"/>
        <end position="412"/>
    </location>
</feature>
<feature type="compositionally biased region" description="Low complexity" evidence="1">
    <location>
        <begin position="454"/>
        <end position="468"/>
    </location>
</feature>
<dbReference type="Pfam" id="PF03793">
    <property type="entry name" value="PASTA"/>
    <property type="match status" value="1"/>
</dbReference>
<dbReference type="Gene3D" id="3.30.200.20">
    <property type="entry name" value="Phosphorylase Kinase, domain 1"/>
    <property type="match status" value="1"/>
</dbReference>
<feature type="transmembrane region" description="Helical" evidence="2">
    <location>
        <begin position="325"/>
        <end position="346"/>
    </location>
</feature>
<keyword evidence="2" id="KW-0812">Transmembrane</keyword>
<feature type="region of interest" description="Disordered" evidence="1">
    <location>
        <begin position="352"/>
        <end position="498"/>
    </location>
</feature>
<evidence type="ECO:0000313" key="4">
    <source>
        <dbReference type="EMBL" id="TVX93882.1"/>
    </source>
</evidence>
<dbReference type="AlphaFoldDB" id="A0A559J1X2"/>
<protein>
    <submittedName>
        <fullName evidence="4">PASTA domain-containing protein</fullName>
    </submittedName>
</protein>
<feature type="compositionally biased region" description="Basic and acidic residues" evidence="1">
    <location>
        <begin position="298"/>
        <end position="318"/>
    </location>
</feature>
<dbReference type="InterPro" id="IPR005543">
    <property type="entry name" value="PASTA_dom"/>
</dbReference>
<keyword evidence="5" id="KW-1185">Reference proteome</keyword>
<gene>
    <name evidence="4" type="ORF">FPZ44_12955</name>
</gene>
<dbReference type="OrthoDB" id="2677720at2"/>
<dbReference type="SUPFAM" id="SSF54184">
    <property type="entry name" value="Penicillin-binding protein 2x (pbp-2x), c-terminal domain"/>
    <property type="match status" value="1"/>
</dbReference>
<keyword evidence="2" id="KW-1133">Transmembrane helix</keyword>
<feature type="compositionally biased region" description="Polar residues" evidence="1">
    <location>
        <begin position="284"/>
        <end position="293"/>
    </location>
</feature>
<organism evidence="4 5">
    <name type="scientific">Paenibacillus agilis</name>
    <dbReference type="NCBI Taxonomy" id="3020863"/>
    <lineage>
        <taxon>Bacteria</taxon>
        <taxon>Bacillati</taxon>
        <taxon>Bacillota</taxon>
        <taxon>Bacilli</taxon>
        <taxon>Bacillales</taxon>
        <taxon>Paenibacillaceae</taxon>
        <taxon>Paenibacillus</taxon>
    </lineage>
</organism>
<name>A0A559J1X2_9BACL</name>
<sequence length="561" mass="62469">MQNQWIADRYELNGEIMQSDDGVWYRALDTSLNREVFILLIRPEARAYSEAFPQLFSEVGHVSNESFLQILNAGTNEEQRYVVFHARKGMPMYQYAERHAVKLQTTLRWVQTAGELLLQGERSGLPSFSVSFDNLWITENDEILVMNYWKEAVGSRTGTIGLSQLLYQLSTLHALAPRQYDIYASRVQSILKHDLPAQRDAVLALTKRVYESDVPVREYVHTLEEIRERPHSFVKPAAPSVEVMEEVREERPVYTEPTVTPPPVPVAPPAQLSRTKPNAEPKVEQQSNHSATGPRNKVKAEDHTLSPEERSEFDRKESRNDRFKVGIMIAGIALFFTLLVGAVIWAKSLTSDDTAATTPTTEQQQEVTETGTEESAQPDNSTNSNETSDPTDTQQQDTNTSEENNTGTTVPSEETETVPTPPTTPESNNQEQPVTPDVNQNEQPSTGTETDNGTNQPDPTVPVDPNNPEGTIVPPAGENVTPLDPNRPKPEIPAEGTAPNLIGLTLEEAEQLTKDAGLKYSFLKENHEGGEPNTIFKQEPEAGAAVKKGDRITFYVVRKAN</sequence>
<evidence type="ECO:0000259" key="3">
    <source>
        <dbReference type="PROSITE" id="PS51178"/>
    </source>
</evidence>
<dbReference type="PROSITE" id="PS51178">
    <property type="entry name" value="PASTA"/>
    <property type="match status" value="1"/>
</dbReference>
<feature type="compositionally biased region" description="Pro residues" evidence="1">
    <location>
        <begin position="259"/>
        <end position="268"/>
    </location>
</feature>
<dbReference type="RefSeq" id="WP_144990799.1">
    <property type="nucleotide sequence ID" value="NZ_VNJK01000001.1"/>
</dbReference>
<reference evidence="4 5" key="1">
    <citation type="submission" date="2019-07" db="EMBL/GenBank/DDBJ databases">
        <authorList>
            <person name="Kim J."/>
        </authorList>
    </citation>
    <scope>NUCLEOTIDE SEQUENCE [LARGE SCALE GENOMIC DNA]</scope>
    <source>
        <strain evidence="4 5">N4</strain>
    </source>
</reference>
<dbReference type="Gene3D" id="3.30.10.20">
    <property type="match status" value="1"/>
</dbReference>
<comment type="caution">
    <text evidence="4">The sequence shown here is derived from an EMBL/GenBank/DDBJ whole genome shotgun (WGS) entry which is preliminary data.</text>
</comment>
<evidence type="ECO:0000313" key="5">
    <source>
        <dbReference type="Proteomes" id="UP000318102"/>
    </source>
</evidence>